<dbReference type="SUPFAM" id="SSF51445">
    <property type="entry name" value="(Trans)glycosidases"/>
    <property type="match status" value="1"/>
</dbReference>
<dbReference type="HOGENOM" id="CLU_672499_0_0_0"/>
<dbReference type="InParanoid" id="Q01QQ0"/>
<evidence type="ECO:0000256" key="4">
    <source>
        <dbReference type="ARBA" id="ARBA00022801"/>
    </source>
</evidence>
<evidence type="ECO:0000256" key="5">
    <source>
        <dbReference type="ARBA" id="ARBA00023295"/>
    </source>
</evidence>
<evidence type="ECO:0000256" key="2">
    <source>
        <dbReference type="ARBA" id="ARBA00010687"/>
    </source>
</evidence>
<gene>
    <name evidence="8" type="ordered locus">Acid_7108</name>
</gene>
<dbReference type="GO" id="GO:0015926">
    <property type="term" value="F:glucosidase activity"/>
    <property type="evidence" value="ECO:0007669"/>
    <property type="project" value="InterPro"/>
</dbReference>
<dbReference type="GO" id="GO:0031218">
    <property type="term" value="F:arabinogalactan endo-1,4-beta-galactosidase activity"/>
    <property type="evidence" value="ECO:0007669"/>
    <property type="project" value="UniProtKB-EC"/>
</dbReference>
<dbReference type="PANTHER" id="PTHR34983">
    <property type="entry name" value="ARABINOGALACTAN ENDO-BETA-1,4-GALACTANASE A"/>
    <property type="match status" value="1"/>
</dbReference>
<dbReference type="eggNOG" id="COG3867">
    <property type="taxonomic scope" value="Bacteria"/>
</dbReference>
<comment type="catalytic activity">
    <reaction evidence="1 6">
        <text>The enzyme specifically hydrolyzes (1-&gt;4)-beta-D-galactosidic linkages in type I arabinogalactans.</text>
        <dbReference type="EC" id="3.2.1.89"/>
    </reaction>
</comment>
<dbReference type="STRING" id="234267.Acid_7108"/>
<accession>Q01QQ0</accession>
<dbReference type="Gene3D" id="3.20.20.80">
    <property type="entry name" value="Glycosidases"/>
    <property type="match status" value="1"/>
</dbReference>
<feature type="chain" id="PRO_5012542508" description="Arabinogalactan endo-beta-1,4-galactanase" evidence="7">
    <location>
        <begin position="16"/>
        <end position="409"/>
    </location>
</feature>
<reference evidence="8" key="1">
    <citation type="submission" date="2006-10" db="EMBL/GenBank/DDBJ databases">
        <title>Complete sequence of Solibacter usitatus Ellin6076.</title>
        <authorList>
            <consortium name="US DOE Joint Genome Institute"/>
            <person name="Copeland A."/>
            <person name="Lucas S."/>
            <person name="Lapidus A."/>
            <person name="Barry K."/>
            <person name="Detter J.C."/>
            <person name="Glavina del Rio T."/>
            <person name="Hammon N."/>
            <person name="Israni S."/>
            <person name="Dalin E."/>
            <person name="Tice H."/>
            <person name="Pitluck S."/>
            <person name="Thompson L.S."/>
            <person name="Brettin T."/>
            <person name="Bruce D."/>
            <person name="Han C."/>
            <person name="Tapia R."/>
            <person name="Gilna P."/>
            <person name="Schmutz J."/>
            <person name="Larimer F."/>
            <person name="Land M."/>
            <person name="Hauser L."/>
            <person name="Kyrpides N."/>
            <person name="Mikhailova N."/>
            <person name="Janssen P.H."/>
            <person name="Kuske C.R."/>
            <person name="Richardson P."/>
        </authorList>
    </citation>
    <scope>NUCLEOTIDE SEQUENCE</scope>
    <source>
        <strain evidence="8">Ellin6076</strain>
    </source>
</reference>
<evidence type="ECO:0000256" key="6">
    <source>
        <dbReference type="RuleBase" id="RU361192"/>
    </source>
</evidence>
<proteinExistence type="inferred from homology"/>
<feature type="signal peptide" evidence="7">
    <location>
        <begin position="1"/>
        <end position="15"/>
    </location>
</feature>
<dbReference type="KEGG" id="sus:Acid_7108"/>
<keyword evidence="7" id="KW-0732">Signal</keyword>
<keyword evidence="4 6" id="KW-0378">Hydrolase</keyword>
<dbReference type="InterPro" id="IPR011683">
    <property type="entry name" value="Glyco_hydro_53"/>
</dbReference>
<protein>
    <recommendedName>
        <fullName evidence="3 6">Arabinogalactan endo-beta-1,4-galactanase</fullName>
        <ecNumber evidence="3 6">3.2.1.89</ecNumber>
    </recommendedName>
</protein>
<evidence type="ECO:0000256" key="1">
    <source>
        <dbReference type="ARBA" id="ARBA00001695"/>
    </source>
</evidence>
<dbReference type="InterPro" id="IPR017853">
    <property type="entry name" value="GH"/>
</dbReference>
<dbReference type="PANTHER" id="PTHR34983:SF1">
    <property type="entry name" value="ARABINOGALACTAN ENDO-BETA-1,4-GALACTANASE A"/>
    <property type="match status" value="1"/>
</dbReference>
<dbReference type="GO" id="GO:0045490">
    <property type="term" value="P:pectin catabolic process"/>
    <property type="evidence" value="ECO:0007669"/>
    <property type="project" value="TreeGrafter"/>
</dbReference>
<organism evidence="8">
    <name type="scientific">Solibacter usitatus (strain Ellin6076)</name>
    <dbReference type="NCBI Taxonomy" id="234267"/>
    <lineage>
        <taxon>Bacteria</taxon>
        <taxon>Pseudomonadati</taxon>
        <taxon>Acidobacteriota</taxon>
        <taxon>Terriglobia</taxon>
        <taxon>Bryobacterales</taxon>
        <taxon>Solibacteraceae</taxon>
        <taxon>Candidatus Solibacter</taxon>
    </lineage>
</organism>
<sequence precursor="true">MRAFVLCLLVNMAFAQDFRVSLSVSPFTEIVLKSGTTFHDGKATATTVEDVQRLFVKHGANEVYARIATTRKYRTGFGDHSMERGLERARMAAALHLPFNPELGLFNVYGDIRCQPAPDFNDYPSIKLPRPWTSLTLEQMTEALRAYGAAAAREILATGVQVRIWDIGNEIEFGIAGVAVRPMPGSCDDTAGGPNWYQAPDTIDAAIGKMSFQALMQMSEVKRSTWLGEHVWPHEAKMLAAVASGIRSADPKARFSTHVSGIASTQPTLAVAFFKAMREGGFSADELGVSYYPTSSPFPRDRLQSFKDMATAARRELGRPVFVAEFGYPAGPMEGMFPWNSAVAGYPQTPDGQAGFVRDLVAWGAREKTLSGIRPWAPDLGLSTWAPMSLFALGDKVLTPRPALDALRP</sequence>
<dbReference type="EMBL" id="CP000473">
    <property type="protein sequence ID" value="ABJ88020.1"/>
    <property type="molecule type" value="Genomic_DNA"/>
</dbReference>
<evidence type="ECO:0000313" key="8">
    <source>
        <dbReference type="EMBL" id="ABJ88020.1"/>
    </source>
</evidence>
<dbReference type="Pfam" id="PF07745">
    <property type="entry name" value="Glyco_hydro_53"/>
    <property type="match status" value="1"/>
</dbReference>
<dbReference type="OrthoDB" id="9768786at2"/>
<evidence type="ECO:0000256" key="3">
    <source>
        <dbReference type="ARBA" id="ARBA00012556"/>
    </source>
</evidence>
<dbReference type="EC" id="3.2.1.89" evidence="3 6"/>
<comment type="similarity">
    <text evidence="2 6">Belongs to the glycosyl hydrolase 53 family.</text>
</comment>
<dbReference type="AlphaFoldDB" id="Q01QQ0"/>
<keyword evidence="5 6" id="KW-0326">Glycosidase</keyword>
<evidence type="ECO:0000256" key="7">
    <source>
        <dbReference type="SAM" id="SignalP"/>
    </source>
</evidence>
<name>Q01QQ0_SOLUE</name>